<dbReference type="Proteomes" id="UP001152798">
    <property type="component" value="Chromosome 7"/>
</dbReference>
<dbReference type="EMBL" id="OV725083">
    <property type="protein sequence ID" value="CAH1407375.1"/>
    <property type="molecule type" value="Genomic_DNA"/>
</dbReference>
<protein>
    <recommendedName>
        <fullName evidence="2">SCP domain-containing protein</fullName>
    </recommendedName>
</protein>
<dbReference type="InterPro" id="IPR002413">
    <property type="entry name" value="V5_allergen-like"/>
</dbReference>
<reference evidence="3" key="1">
    <citation type="submission" date="2022-01" db="EMBL/GenBank/DDBJ databases">
        <authorList>
            <person name="King R."/>
        </authorList>
    </citation>
    <scope>NUCLEOTIDE SEQUENCE</scope>
</reference>
<keyword evidence="1" id="KW-0732">Signal</keyword>
<feature type="chain" id="PRO_5040186370" description="SCP domain-containing protein" evidence="1">
    <location>
        <begin position="21"/>
        <end position="248"/>
    </location>
</feature>
<dbReference type="InterPro" id="IPR001283">
    <property type="entry name" value="CRISP-related"/>
</dbReference>
<dbReference type="AlphaFoldDB" id="A0A9P0HST6"/>
<sequence length="248" mass="29133">MVIIICYILLLFYIFPPSEQKCELRKKNPLDCREIKQILTLHNEARSRVALGQTMLPEGMDMWVLTWDETLARMAQEWANNCIYQHNQDLPEGVGENLSWQSSNDYSVIDIDYLVELWYDEVERYDPEGEPLQDGTRDFTQMVWANTKYIGCGISVYQDPEDEEIYKTLLVCYYRPAGNIKGEKLYVEFEHFSRCSRGVESEQYKGLCAYNKEHSRGIYTPCTGSCEALRPTTMCIVFLFYGYYNYYI</sequence>
<dbReference type="GO" id="GO:0005576">
    <property type="term" value="C:extracellular region"/>
    <property type="evidence" value="ECO:0007669"/>
    <property type="project" value="UniProtKB-SubCell"/>
</dbReference>
<dbReference type="PRINTS" id="PR00837">
    <property type="entry name" value="V5TPXLIKE"/>
</dbReference>
<dbReference type="InterPro" id="IPR014044">
    <property type="entry name" value="CAP_dom"/>
</dbReference>
<feature type="domain" description="SCP" evidence="2">
    <location>
        <begin position="33"/>
        <end position="182"/>
    </location>
</feature>
<evidence type="ECO:0000313" key="3">
    <source>
        <dbReference type="EMBL" id="CAH1407375.1"/>
    </source>
</evidence>
<name>A0A9P0HST6_NEZVI</name>
<feature type="signal peptide" evidence="1">
    <location>
        <begin position="1"/>
        <end position="20"/>
    </location>
</feature>
<gene>
    <name evidence="3" type="ORF">NEZAVI_LOCUS15095</name>
</gene>
<evidence type="ECO:0000259" key="2">
    <source>
        <dbReference type="SMART" id="SM00198"/>
    </source>
</evidence>
<accession>A0A9P0HST6</accession>
<dbReference type="CDD" id="cd05380">
    <property type="entry name" value="CAP_euk"/>
    <property type="match status" value="1"/>
</dbReference>
<dbReference type="SUPFAM" id="SSF55797">
    <property type="entry name" value="PR-1-like"/>
    <property type="match status" value="1"/>
</dbReference>
<dbReference type="PRINTS" id="PR00838">
    <property type="entry name" value="V5ALLERGEN"/>
</dbReference>
<evidence type="ECO:0000313" key="4">
    <source>
        <dbReference type="Proteomes" id="UP001152798"/>
    </source>
</evidence>
<dbReference type="Gene3D" id="3.40.33.10">
    <property type="entry name" value="CAP"/>
    <property type="match status" value="1"/>
</dbReference>
<dbReference type="SMART" id="SM00198">
    <property type="entry name" value="SCP"/>
    <property type="match status" value="1"/>
</dbReference>
<organism evidence="3 4">
    <name type="scientific">Nezara viridula</name>
    <name type="common">Southern green stink bug</name>
    <name type="synonym">Cimex viridulus</name>
    <dbReference type="NCBI Taxonomy" id="85310"/>
    <lineage>
        <taxon>Eukaryota</taxon>
        <taxon>Metazoa</taxon>
        <taxon>Ecdysozoa</taxon>
        <taxon>Arthropoda</taxon>
        <taxon>Hexapoda</taxon>
        <taxon>Insecta</taxon>
        <taxon>Pterygota</taxon>
        <taxon>Neoptera</taxon>
        <taxon>Paraneoptera</taxon>
        <taxon>Hemiptera</taxon>
        <taxon>Heteroptera</taxon>
        <taxon>Panheteroptera</taxon>
        <taxon>Pentatomomorpha</taxon>
        <taxon>Pentatomoidea</taxon>
        <taxon>Pentatomidae</taxon>
        <taxon>Pentatominae</taxon>
        <taxon>Nezara</taxon>
    </lineage>
</organism>
<dbReference type="Pfam" id="PF00188">
    <property type="entry name" value="CAP"/>
    <property type="match status" value="1"/>
</dbReference>
<dbReference type="OrthoDB" id="6623185at2759"/>
<proteinExistence type="predicted"/>
<evidence type="ECO:0000256" key="1">
    <source>
        <dbReference type="SAM" id="SignalP"/>
    </source>
</evidence>
<dbReference type="InterPro" id="IPR035940">
    <property type="entry name" value="CAP_sf"/>
</dbReference>
<keyword evidence="4" id="KW-1185">Reference proteome</keyword>
<dbReference type="PANTHER" id="PTHR10334">
    <property type="entry name" value="CYSTEINE-RICH SECRETORY PROTEIN-RELATED"/>
    <property type="match status" value="1"/>
</dbReference>